<protein>
    <submittedName>
        <fullName evidence="2">Uncharacterized protein</fullName>
    </submittedName>
</protein>
<sequence length="535" mass="59296">EANRVDFWPVIRHHAWNDTFLRKGSNEDGKTKETLWSSLGKTTQENHATYLAALDTRAILGDVAKCLISMHGSLHRVERGRGIRSRPGIPEDRPRTVRDAPPAGPSAAAQKMVTASRRRRTAAWKPQAAETHSTIDAARLAGRLVDPSACAGDRSLARWLHGGTGAISIIGRMRLAAIHHFLAIVAVWGNRQNRPTEDQNKPTQVDIPIHNGTGETSHDSSEGLFQHIQSIAFYDDNTNSGIGGIIVTPDGRELLAVTANAQFLSLRLADRGDNLFEIEKLSRDEMLNKRGRVLTQYGCSPWGLASDGDYEGAVKGDFYVTCANTPRPALEVPDPCITLRFKDKTVSDVVFQSDRVSCRTNPAMSAVLKLRGNEDEAENVLLTAFEHRIRFNNLLDLSYTLVQWDTLDKNKASFIFLSGNSQVVSMSQFNNGDVMMLLKRHNAPEGNREMIIAYVTAAAVSARVRSPSTLFPKVLLSLRERDGYNIGDVKGLAIQEDPKTGRSFIYIIGNIYNHAENRLEMQLAKYAWTPKVKSE</sequence>
<feature type="compositionally biased region" description="Basic and acidic residues" evidence="1">
    <location>
        <begin position="89"/>
        <end position="98"/>
    </location>
</feature>
<evidence type="ECO:0000313" key="2">
    <source>
        <dbReference type="EMBL" id="KAF4655020.1"/>
    </source>
</evidence>
<feature type="region of interest" description="Disordered" evidence="1">
    <location>
        <begin position="193"/>
        <end position="221"/>
    </location>
</feature>
<dbReference type="Proteomes" id="UP000591131">
    <property type="component" value="Unassembled WGS sequence"/>
</dbReference>
<comment type="caution">
    <text evidence="2">The sequence shown here is derived from an EMBL/GenBank/DDBJ whole genome shotgun (WGS) entry which is preliminary data.</text>
</comment>
<dbReference type="AlphaFoldDB" id="A0A7J6L773"/>
<proteinExistence type="predicted"/>
<accession>A0A7J6L773</accession>
<feature type="region of interest" description="Disordered" evidence="1">
    <location>
        <begin position="80"/>
        <end position="109"/>
    </location>
</feature>
<reference evidence="2 3" key="1">
    <citation type="submission" date="2020-04" db="EMBL/GenBank/DDBJ databases">
        <title>Perkinsus chesapeaki whole genome sequence.</title>
        <authorList>
            <person name="Bogema D.R."/>
        </authorList>
    </citation>
    <scope>NUCLEOTIDE SEQUENCE [LARGE SCALE GENOMIC DNA]</scope>
    <source>
        <strain evidence="2">ATCC PRA-425</strain>
    </source>
</reference>
<dbReference type="EMBL" id="JAAPAO010000686">
    <property type="protein sequence ID" value="KAF4655020.1"/>
    <property type="molecule type" value="Genomic_DNA"/>
</dbReference>
<organism evidence="2 3">
    <name type="scientific">Perkinsus chesapeaki</name>
    <name type="common">Clam parasite</name>
    <name type="synonym">Perkinsus andrewsi</name>
    <dbReference type="NCBI Taxonomy" id="330153"/>
    <lineage>
        <taxon>Eukaryota</taxon>
        <taxon>Sar</taxon>
        <taxon>Alveolata</taxon>
        <taxon>Perkinsozoa</taxon>
        <taxon>Perkinsea</taxon>
        <taxon>Perkinsida</taxon>
        <taxon>Perkinsidae</taxon>
        <taxon>Perkinsus</taxon>
    </lineage>
</organism>
<evidence type="ECO:0000313" key="3">
    <source>
        <dbReference type="Proteomes" id="UP000591131"/>
    </source>
</evidence>
<name>A0A7J6L773_PERCH</name>
<gene>
    <name evidence="2" type="ORF">FOL47_009636</name>
</gene>
<evidence type="ECO:0000256" key="1">
    <source>
        <dbReference type="SAM" id="MobiDB-lite"/>
    </source>
</evidence>
<keyword evidence="3" id="KW-1185">Reference proteome</keyword>
<feature type="non-terminal residue" evidence="2">
    <location>
        <position position="1"/>
    </location>
</feature>